<dbReference type="InterPro" id="IPR029487">
    <property type="entry name" value="NEL_dom"/>
</dbReference>
<reference evidence="9 10" key="1">
    <citation type="submission" date="2019-09" db="EMBL/GenBank/DDBJ databases">
        <authorList>
            <person name="Chandra G."/>
            <person name="Truman W A."/>
        </authorList>
    </citation>
    <scope>NUCLEOTIDE SEQUENCE [LARGE SCALE GENOMIC DNA]</scope>
    <source>
        <strain evidence="9">PS862</strain>
    </source>
</reference>
<dbReference type="Gene3D" id="1.20.58.360">
    <property type="entry name" value="Shigella T3SS effector IpaH defines"/>
    <property type="match status" value="1"/>
</dbReference>
<dbReference type="GO" id="GO:0005737">
    <property type="term" value="C:cytoplasm"/>
    <property type="evidence" value="ECO:0007669"/>
    <property type="project" value="TreeGrafter"/>
</dbReference>
<keyword evidence="3" id="KW-0433">Leucine-rich repeat</keyword>
<evidence type="ECO:0000256" key="2">
    <source>
        <dbReference type="ARBA" id="ARBA00012483"/>
    </source>
</evidence>
<accession>A0A5E7M290</accession>
<comment type="catalytic activity">
    <reaction evidence="1">
        <text>S-ubiquitinyl-[E2 ubiquitin-conjugating enzyme]-L-cysteine + [acceptor protein]-L-lysine = [E2 ubiquitin-conjugating enzyme]-L-cysteine + N(6)-ubiquitinyl-[acceptor protein]-L-lysine.</text>
        <dbReference type="EC" id="2.3.2.27"/>
    </reaction>
</comment>
<comment type="PTM">
    <text evidence="6">Ubiquitinated in the presence of host E1 ubiquitin-activating enzyme, E2 ubiquitin-conjugating enzyme and ubiquitin.</text>
</comment>
<keyword evidence="4" id="KW-0677">Repeat</keyword>
<keyword evidence="6" id="KW-1035">Host cytoplasm</keyword>
<keyword evidence="6" id="KW-0808">Transferase</keyword>
<evidence type="ECO:0000256" key="5">
    <source>
        <dbReference type="ARBA" id="ARBA00023026"/>
    </source>
</evidence>
<dbReference type="GO" id="GO:0005576">
    <property type="term" value="C:extracellular region"/>
    <property type="evidence" value="ECO:0007669"/>
    <property type="project" value="UniProtKB-UniRule"/>
</dbReference>
<dbReference type="GO" id="GO:0016567">
    <property type="term" value="P:protein ubiquitination"/>
    <property type="evidence" value="ECO:0007669"/>
    <property type="project" value="InterPro"/>
</dbReference>
<evidence type="ECO:0000256" key="1">
    <source>
        <dbReference type="ARBA" id="ARBA00000900"/>
    </source>
</evidence>
<evidence type="ECO:0000313" key="9">
    <source>
        <dbReference type="EMBL" id="VVP19786.1"/>
    </source>
</evidence>
<dbReference type="Gene3D" id="3.80.10.10">
    <property type="entry name" value="Ribonuclease Inhibitor"/>
    <property type="match status" value="1"/>
</dbReference>
<evidence type="ECO:0000313" key="10">
    <source>
        <dbReference type="Proteomes" id="UP000385207"/>
    </source>
</evidence>
<dbReference type="EC" id="2.3.2.27" evidence="2"/>
<evidence type="ECO:0000256" key="6">
    <source>
        <dbReference type="PROSITE-ProRule" id="PRU01398"/>
    </source>
</evidence>
<dbReference type="PANTHER" id="PTHR48051:SF1">
    <property type="entry name" value="RAS SUPPRESSOR PROTEIN 1"/>
    <property type="match status" value="1"/>
</dbReference>
<organism evidence="9 10">
    <name type="scientific">Pseudomonas fluorescens</name>
    <dbReference type="NCBI Taxonomy" id="294"/>
    <lineage>
        <taxon>Bacteria</taxon>
        <taxon>Pseudomonadati</taxon>
        <taxon>Pseudomonadota</taxon>
        <taxon>Gammaproteobacteria</taxon>
        <taxon>Pseudomonadales</taxon>
        <taxon>Pseudomonadaceae</taxon>
        <taxon>Pseudomonas</taxon>
    </lineage>
</organism>
<feature type="region of interest" description="Disordered" evidence="7">
    <location>
        <begin position="589"/>
        <end position="610"/>
    </location>
</feature>
<comment type="similarity">
    <text evidence="6">Belongs to the LRR-containing bacterial E3 ligase family.</text>
</comment>
<dbReference type="GO" id="GO:0061630">
    <property type="term" value="F:ubiquitin protein ligase activity"/>
    <property type="evidence" value="ECO:0007669"/>
    <property type="project" value="UniProtKB-EC"/>
</dbReference>
<keyword evidence="6" id="KW-0833">Ubl conjugation pathway</keyword>
<dbReference type="EMBL" id="CABVII010000017">
    <property type="protein sequence ID" value="VVP19786.1"/>
    <property type="molecule type" value="Genomic_DNA"/>
</dbReference>
<gene>
    <name evidence="9" type="ORF">PS862_03793</name>
</gene>
<evidence type="ECO:0000256" key="7">
    <source>
        <dbReference type="SAM" id="MobiDB-lite"/>
    </source>
</evidence>
<protein>
    <recommendedName>
        <fullName evidence="2">RING-type E3 ubiquitin transferase</fullName>
        <ecNumber evidence="2">2.3.2.27</ecNumber>
    </recommendedName>
</protein>
<dbReference type="InterPro" id="IPR046673">
    <property type="entry name" value="ToxA_N"/>
</dbReference>
<dbReference type="PROSITE" id="PS52053">
    <property type="entry name" value="NEL"/>
    <property type="match status" value="1"/>
</dbReference>
<feature type="domain" description="NEL" evidence="8">
    <location>
        <begin position="1367"/>
        <end position="1708"/>
    </location>
</feature>
<proteinExistence type="inferred from homology"/>
<dbReference type="InterPro" id="IPR050216">
    <property type="entry name" value="LRR_domain-containing"/>
</dbReference>
<dbReference type="SUPFAM" id="SSF52058">
    <property type="entry name" value="L domain-like"/>
    <property type="match status" value="1"/>
</dbReference>
<evidence type="ECO:0000256" key="4">
    <source>
        <dbReference type="ARBA" id="ARBA00022737"/>
    </source>
</evidence>
<evidence type="ECO:0000256" key="3">
    <source>
        <dbReference type="ARBA" id="ARBA00022614"/>
    </source>
</evidence>
<dbReference type="PANTHER" id="PTHR48051">
    <property type="match status" value="1"/>
</dbReference>
<dbReference type="OrthoDB" id="1467561at2"/>
<feature type="active site" description="Glycyl thioester intermediate" evidence="6">
    <location>
        <position position="1464"/>
    </location>
</feature>
<dbReference type="Pfam" id="PF14496">
    <property type="entry name" value="NEL"/>
    <property type="match status" value="1"/>
</dbReference>
<keyword evidence="6" id="KW-0832">Ubl conjugation</keyword>
<dbReference type="Proteomes" id="UP000385207">
    <property type="component" value="Unassembled WGS sequence"/>
</dbReference>
<dbReference type="InterPro" id="IPR032675">
    <property type="entry name" value="LRR_dom_sf"/>
</dbReference>
<keyword evidence="6" id="KW-0964">Secreted</keyword>
<keyword evidence="5" id="KW-0843">Virulence</keyword>
<name>A0A5E7M290_PSEFL</name>
<dbReference type="Pfam" id="PF20178">
    <property type="entry name" value="ToxA_N"/>
    <property type="match status" value="1"/>
</dbReference>
<sequence length="1708" mass="193725">MSDTPTPAENTNKGRHYDFIKNAIGAPFKTATLNRGLALAATPLQMQPWYTTAPATLHAKLKAANLKAWGSQNQVDQLFKHLLDVHSFAKPLLQAKLRERYGIEHDVSTTYLRLYLPKDLPWYTHDVTGGVTTRTVSLLDAALHNFAKTETVHADSQFISKPDDRGHFDVIAIKHKMTISQFQALCRDLDLGALYKEHLDSYLLPGEPVAEAVMKLKVTESQKDALTVAAQLALTVGDIQYDAYKLMLDLAKDEPALVLNGRQMRCCDLSMMEIRLTGIILLIPAVPGRGGIRRLIAYVPHDPDHPLKEYDSPEAFMTELARQLRENKVGASSKQSYRQFFSQFVDQQQRGHFFADLDRRLVTVRWHDKEDPTDQSPPWREDPVARPHLQFQHLPYSANHWEHAYRQKLNKILNDAREIAVSTADTDSNARWAWWDNFKKIVSDIFNVALLIATPFVPYVGELMMAYTVYQLTSDVIEGIVDLAEGLALEAAEQVIGVATDVMQLVGFAAGAKLGNAFRLKLWPRVEGMKAVKLPDGKPTLWHPDLAPYEQKNVTLSEDSKPNEHGLHRHANQDILPLDDKLYVVEKVSQAPTSRTHRIKHPTRPNAYAPKLEHNGHGAWVHEAENPGSWEGETLMRRLGHKVDRFSSTELEQIRISSGTEDNALRRMHVEHAAPAPVLADTIKRFSAYDEVRVASANIRAGQPIDPASLWFERMLTGLPEWPSARALEVFEKADLTGSSRKYGNANATDTDTLGISLADVMSGKLPERVVAFLNDTEVTTLLGREVPGADRTQALRDRLADTVDERKGEITRYLYRAGERSNQAQVSLLRQTFPDLPLPFTETLLTHASAAERQRMTDDNRLPLRIKTQAREFNFEATTARAYDGFYHDQLVLPETERLALNTLKFNTDSFADLRIEVRDGTYDGTLRCSVGPDDAATVRRLIRDEQAQYEVLDGANKPLHAADDFYESILRALPDDQRMAVGYTRGQGRLFKRWLMEKSAPAAERRTVMAEPPIRPVASIETENLVRGPWRFFRARTLEEKVRELHPSFSDQEVTGFIEALRVKGDPDQALDRRKDELDELRTILQKWRQDQHPIMDSSDVANPINNFHDFLRNGGSHISERLLECFERKSKAFGEHNTHPESGYTLDLSSEFMGPNLDRWWNDLREQPNIKKYLDQITVLNLDNARFSADAGGLLNDFSNVRHLSARSSNLKKLPADIGRMHLLETLRLTNNDIRLTPDSARQLGDLTRLETLRLDNNPLMQPLDVGRMRRLKILSLKTTGLDTWPEHLFMDGIIAKHRPRGFHLDLRGSPIKTVPNVVRGSDHALIVARTQLDTRKLNDVDRVLLGDYRQSVGLSPEQAYEPVATNEIAHWRSLPDDTGMHRSSTGVGTYRDESWSDVASEPDSDGFFRVIRRQRESSDYQDPQARKQLTRRVWEMIDAAALDSRLRKKLFTIASEPFTCADAGSQLFNNMGIKVLVSKAYTDSISAADLETRLVKLAKGAARLDQVGEIARAEYRAQAEKHRNDAGYPKPDEVEVHLAFETGLAKRLDLPWQSEAMLYRRTARVDQKMIDTAYETIIERESGDGLVNGMIDSFWQQHLRNTHPAEFAANDRLFKGKQELVDDLHLAQQDWVSTTDPKDLASRQRTLERLAGELDVPQTDVFTEDRDEIARLYERLISDLGYARDELARKLTREAMERVGIHPL</sequence>
<evidence type="ECO:0000259" key="8">
    <source>
        <dbReference type="PROSITE" id="PS52053"/>
    </source>
</evidence>